<keyword evidence="2" id="KW-0732">Signal</keyword>
<feature type="domain" description="DUF6443" evidence="3">
    <location>
        <begin position="37"/>
        <end position="169"/>
    </location>
</feature>
<dbReference type="Proteomes" id="UP000396862">
    <property type="component" value="Unassembled WGS sequence"/>
</dbReference>
<dbReference type="Gene3D" id="2.180.10.10">
    <property type="entry name" value="RHS repeat-associated core"/>
    <property type="match status" value="1"/>
</dbReference>
<dbReference type="NCBIfam" id="TIGR03696">
    <property type="entry name" value="Rhs_assc_core"/>
    <property type="match status" value="1"/>
</dbReference>
<feature type="compositionally biased region" description="Basic and acidic residues" evidence="1">
    <location>
        <begin position="1042"/>
        <end position="1054"/>
    </location>
</feature>
<evidence type="ECO:0000313" key="6">
    <source>
        <dbReference type="Proteomes" id="UP000240621"/>
    </source>
</evidence>
<dbReference type="InterPro" id="IPR050708">
    <property type="entry name" value="T6SS_VgrG/RHS"/>
</dbReference>
<evidence type="ECO:0000313" key="7">
    <source>
        <dbReference type="Proteomes" id="UP000396862"/>
    </source>
</evidence>
<dbReference type="AlphaFoldDB" id="A0A2P8CDN4"/>
<dbReference type="InterPro" id="IPR022385">
    <property type="entry name" value="Rhs_assc_core"/>
</dbReference>
<organism evidence="5 6">
    <name type="scientific">Prolixibacter denitrificans</name>
    <dbReference type="NCBI Taxonomy" id="1541063"/>
    <lineage>
        <taxon>Bacteria</taxon>
        <taxon>Pseudomonadati</taxon>
        <taxon>Bacteroidota</taxon>
        <taxon>Bacteroidia</taxon>
        <taxon>Marinilabiliales</taxon>
        <taxon>Prolixibacteraceae</taxon>
        <taxon>Prolixibacter</taxon>
    </lineage>
</organism>
<sequence>MNTKYKLVILLMVLCATGHVHGQTSTQNYVKSETVLVSGKTTESAVDGLSYTQKQTAVTYYDGLGRVNQTNQYKSSGDAAKDVITSVGYDAFGREVKQYLPFAAAQNGAYHTSPTSPANWTGYYGTTDDDYAYSQTLYESSPLNRTLKQAAPGYTWRNGSNHEVKMEYATNTAGEVEYYYVDANGNLLHGTDYAAGALYKTTTWDENNTQSTSTSRTVEFKDKQGRVVLKRSYNGTEAFSTYYAYNQRNLLCCVIPPKVTADDGSVSSTELDSLCYRYKYDGKNLMTDKKLPGTDGWEYLIYDSRDRLVLSQDAKLRAVNANEYHYTLYDSYDRPVEEGTCTESTAYATLRTNVSNSSNYTPALRSPEVYTYYDYYTTVSGWGYAYASVYSDQTQTNNVIGLVTGVKTKVLNTGAWLYTVNYYDKYGRLLQQFQRNPEGGYNRVSTAYNFTGDPVKRQTYHRKTSSSTAITINEEYGYDHMRRPTYVKYGYNTTSLTTVAQFTYDELGRMSKKELHNGYQDIDYAYNIRGWLTQVNDPTATVTNNKLFATKLYYETDMTTALVGGVQYNGNISGAMWRLSGNSKKGYGFTYDGLNRLTIADYGTYSGSWANTSAYDLSSVGYDKNGNITSLTRKNSGGSNRESLGYTYAGNRLSSISGTYNGISDNGNFGYDANGNMTSDGLRGLTVTYFDELNLPKQYYQNSTNKVDYTYDAGGNKWSKTATVSGTASTTLYDGTFIYENGTLKKVLTSEGYYDPSAGLYYYYLKDHLGNTRLTFHYSGTTAVVDQEVEYYPFGSLFTENNLDKNKYLYNGKELNDEFFENYDYGARFYDAELGRFHTIDPKAIDYCFQSPYLYAYNNSLRFIDFMGMSGEESNKNVQQNPNGVIKPYEPNAFGQVKQIVNNQSSVGAVAGIVKIAKFSANIAFNMINDATTIVTKIVDGPSNARNAEGIGQNATEITDAGVNTLLNFAPTPDKLLKVSPAKLNAAEFSVLNRGTEVLKKSKSKVGAEIIKTNNATKTASESLKQSGQAVTATSGAGNVKQEIERKKEENNDN</sequence>
<evidence type="ECO:0000256" key="1">
    <source>
        <dbReference type="SAM" id="MobiDB-lite"/>
    </source>
</evidence>
<keyword evidence="7" id="KW-1185">Reference proteome</keyword>
<dbReference type="Proteomes" id="UP000240621">
    <property type="component" value="Unassembled WGS sequence"/>
</dbReference>
<dbReference type="InterPro" id="IPR045619">
    <property type="entry name" value="DUF6443"/>
</dbReference>
<reference evidence="5 6" key="1">
    <citation type="submission" date="2018-03" db="EMBL/GenBank/DDBJ databases">
        <title>Genomic Encyclopedia of Archaeal and Bacterial Type Strains, Phase II (KMG-II): from individual species to whole genera.</title>
        <authorList>
            <person name="Goeker M."/>
        </authorList>
    </citation>
    <scope>NUCLEOTIDE SEQUENCE [LARGE SCALE GENOMIC DNA]</scope>
    <source>
        <strain evidence="5 6">DSM 27267</strain>
    </source>
</reference>
<feature type="region of interest" description="Disordered" evidence="1">
    <location>
        <begin position="1018"/>
        <end position="1054"/>
    </location>
</feature>
<dbReference type="EMBL" id="BLAU01000001">
    <property type="protein sequence ID" value="GET22019.1"/>
    <property type="molecule type" value="Genomic_DNA"/>
</dbReference>
<proteinExistence type="predicted"/>
<dbReference type="PANTHER" id="PTHR32305:SF15">
    <property type="entry name" value="PROTEIN RHSA-RELATED"/>
    <property type="match status" value="1"/>
</dbReference>
<evidence type="ECO:0000256" key="2">
    <source>
        <dbReference type="SAM" id="SignalP"/>
    </source>
</evidence>
<dbReference type="EMBL" id="PYGC01000004">
    <property type="protein sequence ID" value="PSK83098.1"/>
    <property type="molecule type" value="Genomic_DNA"/>
</dbReference>
<feature type="chain" id="PRO_5015109021" evidence="2">
    <location>
        <begin position="23"/>
        <end position="1054"/>
    </location>
</feature>
<protein>
    <submittedName>
        <fullName evidence="4">Cell wall-associated protein</fullName>
    </submittedName>
    <submittedName>
        <fullName evidence="5">RHS repeat-associated protein</fullName>
    </submittedName>
</protein>
<evidence type="ECO:0000259" key="3">
    <source>
        <dbReference type="Pfam" id="PF20041"/>
    </source>
</evidence>
<feature type="signal peptide" evidence="2">
    <location>
        <begin position="1"/>
        <end position="22"/>
    </location>
</feature>
<name>A0A2P8CDN4_9BACT</name>
<accession>A0A2P8CDN4</accession>
<evidence type="ECO:0000313" key="5">
    <source>
        <dbReference type="EMBL" id="PSK83098.1"/>
    </source>
</evidence>
<reference evidence="4 7" key="2">
    <citation type="submission" date="2019-10" db="EMBL/GenBank/DDBJ databases">
        <title>Prolixibacter strains distinguished by the presence of nitrate reductase genes were adept at nitrate-dependent anaerobic corrosion of metallic iron and carbon steel.</title>
        <authorList>
            <person name="Iino T."/>
            <person name="Shono N."/>
            <person name="Ito K."/>
            <person name="Nakamura R."/>
            <person name="Sueoka K."/>
            <person name="Harayama S."/>
            <person name="Ohkuma M."/>
        </authorList>
    </citation>
    <scope>NUCLEOTIDE SEQUENCE [LARGE SCALE GENOMIC DNA]</scope>
    <source>
        <strain evidence="4 7">MIC1-1</strain>
    </source>
</reference>
<dbReference type="RefSeq" id="WP_106541902.1">
    <property type="nucleotide sequence ID" value="NZ_BLAU01000001.1"/>
</dbReference>
<comment type="caution">
    <text evidence="5">The sequence shown here is derived from an EMBL/GenBank/DDBJ whole genome shotgun (WGS) entry which is preliminary data.</text>
</comment>
<dbReference type="OrthoDB" id="976756at2"/>
<feature type="compositionally biased region" description="Polar residues" evidence="1">
    <location>
        <begin position="1018"/>
        <end position="1037"/>
    </location>
</feature>
<gene>
    <name evidence="5" type="ORF">CLV93_10428</name>
    <name evidence="4" type="ORF">JCM18694_22650</name>
</gene>
<dbReference type="Pfam" id="PF20041">
    <property type="entry name" value="DUF6443"/>
    <property type="match status" value="1"/>
</dbReference>
<evidence type="ECO:0000313" key="4">
    <source>
        <dbReference type="EMBL" id="GET22019.1"/>
    </source>
</evidence>
<dbReference type="PANTHER" id="PTHR32305">
    <property type="match status" value="1"/>
</dbReference>